<dbReference type="RefSeq" id="WP_274053926.1">
    <property type="nucleotide sequence ID" value="NZ_CP059693.1"/>
</dbReference>
<protein>
    <recommendedName>
        <fullName evidence="3">Phage baseplate protein</fullName>
    </recommendedName>
</protein>
<evidence type="ECO:0000313" key="2">
    <source>
        <dbReference type="Proteomes" id="UP001215231"/>
    </source>
</evidence>
<accession>A0ABY7VKH3</accession>
<evidence type="ECO:0000313" key="1">
    <source>
        <dbReference type="EMBL" id="WDE13541.1"/>
    </source>
</evidence>
<organism evidence="1 2">
    <name type="scientific">Thalassomonas haliotis</name>
    <dbReference type="NCBI Taxonomy" id="485448"/>
    <lineage>
        <taxon>Bacteria</taxon>
        <taxon>Pseudomonadati</taxon>
        <taxon>Pseudomonadota</taxon>
        <taxon>Gammaproteobacteria</taxon>
        <taxon>Alteromonadales</taxon>
        <taxon>Colwelliaceae</taxon>
        <taxon>Thalassomonas</taxon>
    </lineage>
</organism>
<dbReference type="Proteomes" id="UP001215231">
    <property type="component" value="Chromosome"/>
</dbReference>
<evidence type="ECO:0008006" key="3">
    <source>
        <dbReference type="Google" id="ProtNLM"/>
    </source>
</evidence>
<sequence length="270" mass="30543">MLLPGGLWHKQQRKRDFSFKPVTGTLEFGIAEISGRGYAMPEAVTRILQLALAQLAGEVPTGQRIEELCIADRQFLMRELQLHLGDSETWYSQRCRHCNESFDFELDLRTLPVAEGDEHYPFVEVELDKLEVCLRLPTGRDQAELADKEEVEIPAVLLKLCLLTQSREVDVDAFIANLSQEELASIEKAMEQASPGIVTDVQVSCSNCNSINPVYLDPYRLLNRGYGNLLAEIHSLARAYHWSEQQILALPVQRRAAYLTMIDADRGMSH</sequence>
<dbReference type="Pfam" id="PF12322">
    <property type="entry name" value="T4_baseplate"/>
    <property type="match status" value="1"/>
</dbReference>
<proteinExistence type="predicted"/>
<name>A0ABY7VKH3_9GAMM</name>
<keyword evidence="2" id="KW-1185">Reference proteome</keyword>
<dbReference type="EMBL" id="CP059693">
    <property type="protein sequence ID" value="WDE13541.1"/>
    <property type="molecule type" value="Genomic_DNA"/>
</dbReference>
<gene>
    <name evidence="1" type="ORF">H3N35_08940</name>
</gene>
<reference evidence="1 2" key="1">
    <citation type="journal article" date="2022" name="Mar. Drugs">
        <title>Bioassay-Guided Fractionation Leads to the Detection of Cholic Acid Generated by the Rare Thalassomonas sp.</title>
        <authorList>
            <person name="Pheiffer F."/>
            <person name="Schneider Y.K."/>
            <person name="Hansen E.H."/>
            <person name="Andersen J.H."/>
            <person name="Isaksson J."/>
            <person name="Busche T."/>
            <person name="R C."/>
            <person name="Kalinowski J."/>
            <person name="Zyl L.V."/>
            <person name="Trindade M."/>
        </authorList>
    </citation>
    <scope>NUCLEOTIDE SEQUENCE [LARGE SCALE GENOMIC DNA]</scope>
    <source>
        <strain evidence="1 2">A5K-61T</strain>
    </source>
</reference>
<dbReference type="InterPro" id="IPR024364">
    <property type="entry name" value="Baseplate_phage_T4-like"/>
</dbReference>